<dbReference type="PANTHER" id="PTHR33376:SF15">
    <property type="entry name" value="BLL6794 PROTEIN"/>
    <property type="match status" value="1"/>
</dbReference>
<dbReference type="AlphaFoldDB" id="A0A8J7RKQ8"/>
<dbReference type="InterPro" id="IPR018389">
    <property type="entry name" value="DctP_fam"/>
</dbReference>
<keyword evidence="1 2" id="KW-0732">Signal</keyword>
<gene>
    <name evidence="3" type="primary">dctP</name>
    <name evidence="3" type="ORF">J5Y06_16220</name>
</gene>
<dbReference type="PANTHER" id="PTHR33376">
    <property type="match status" value="1"/>
</dbReference>
<dbReference type="Gene3D" id="3.40.190.170">
    <property type="entry name" value="Bacterial extracellular solute-binding protein, family 7"/>
    <property type="match status" value="1"/>
</dbReference>
<evidence type="ECO:0000256" key="2">
    <source>
        <dbReference type="SAM" id="SignalP"/>
    </source>
</evidence>
<dbReference type="Proteomes" id="UP000666240">
    <property type="component" value="Unassembled WGS sequence"/>
</dbReference>
<protein>
    <submittedName>
        <fullName evidence="3">TRAP transporter substrate-binding protein DctP</fullName>
    </submittedName>
</protein>
<feature type="chain" id="PRO_5035201089" evidence="2">
    <location>
        <begin position="26"/>
        <end position="365"/>
    </location>
</feature>
<organism evidence="3 4">
    <name type="scientific">Tianweitania sediminis</name>
    <dbReference type="NCBI Taxonomy" id="1502156"/>
    <lineage>
        <taxon>Bacteria</taxon>
        <taxon>Pseudomonadati</taxon>
        <taxon>Pseudomonadota</taxon>
        <taxon>Alphaproteobacteria</taxon>
        <taxon>Hyphomicrobiales</taxon>
        <taxon>Phyllobacteriaceae</taxon>
        <taxon>Tianweitania</taxon>
    </lineage>
</organism>
<accession>A0A8J7RKQ8</accession>
<name>A0A8J7RKQ8_9HYPH</name>
<dbReference type="GO" id="GO:0055085">
    <property type="term" value="P:transmembrane transport"/>
    <property type="evidence" value="ECO:0007669"/>
    <property type="project" value="InterPro"/>
</dbReference>
<dbReference type="NCBIfam" id="NF037995">
    <property type="entry name" value="TRAP_S1"/>
    <property type="match status" value="1"/>
</dbReference>
<dbReference type="Pfam" id="PF03480">
    <property type="entry name" value="DctP"/>
    <property type="match status" value="1"/>
</dbReference>
<evidence type="ECO:0000256" key="1">
    <source>
        <dbReference type="ARBA" id="ARBA00022729"/>
    </source>
</evidence>
<dbReference type="EMBL" id="JAGIYY010000006">
    <property type="protein sequence ID" value="MBP0440201.1"/>
    <property type="molecule type" value="Genomic_DNA"/>
</dbReference>
<proteinExistence type="predicted"/>
<dbReference type="InterPro" id="IPR038404">
    <property type="entry name" value="TRAP_DctP_sf"/>
</dbReference>
<evidence type="ECO:0000313" key="3">
    <source>
        <dbReference type="EMBL" id="MBP0440201.1"/>
    </source>
</evidence>
<dbReference type="RefSeq" id="WP_209336226.1">
    <property type="nucleotide sequence ID" value="NZ_JAGIYY010000006.1"/>
</dbReference>
<keyword evidence="4" id="KW-1185">Reference proteome</keyword>
<evidence type="ECO:0000313" key="4">
    <source>
        <dbReference type="Proteomes" id="UP000666240"/>
    </source>
</evidence>
<comment type="caution">
    <text evidence="3">The sequence shown here is derived from an EMBL/GenBank/DDBJ whole genome shotgun (WGS) entry which is preliminary data.</text>
</comment>
<reference evidence="3" key="1">
    <citation type="submission" date="2021-03" db="EMBL/GenBank/DDBJ databases">
        <title>Genome sequencing and assembly of Tianweitania sediminis.</title>
        <authorList>
            <person name="Chhetri G."/>
        </authorList>
    </citation>
    <scope>NUCLEOTIDE SEQUENCE</scope>
    <source>
        <strain evidence="3">Z8</strain>
    </source>
</reference>
<feature type="signal peptide" evidence="2">
    <location>
        <begin position="1"/>
        <end position="25"/>
    </location>
</feature>
<sequence>MIKHARSLVAATALLGTLFSAPVQAAEFIISTALGKPHLWVGAHMDPFADAIEKASNGDITFTRFYAGELSAVGRELDSLTSGTIQVAAPLLAPYHEGLFPLSDVTQLPTYGTTSPMVTRAFQKLLDSDQELKDGKTFYEYEISSKGIHAWALGATAAYSISTAKKVLKEPGDFAGVPLRAGSALHTIMLEKLGSTPVTMPGSAAFEAASRGTIEGLVIAISDWPSYSLQQVMRHSIVDVSIGHWESYLAVSDAMWNELTEEQQKLWDKTAREIALTNAEQWESRVDTVKEASIKDDGGSFVSINDLSPAMKQHIDKAAADTWTAWIERTEANGHPARATAKLYAELIQAEGGKLPDGVAEYLAK</sequence>